<accession>A0ABT2M5U0</accession>
<organism evidence="2 3">
    <name type="scientific">Mycobacterium deserti</name>
    <dbReference type="NCBI Taxonomy" id="2978347"/>
    <lineage>
        <taxon>Bacteria</taxon>
        <taxon>Bacillati</taxon>
        <taxon>Actinomycetota</taxon>
        <taxon>Actinomycetes</taxon>
        <taxon>Mycobacteriales</taxon>
        <taxon>Mycobacteriaceae</taxon>
        <taxon>Mycobacterium</taxon>
    </lineage>
</organism>
<evidence type="ECO:0000313" key="3">
    <source>
        <dbReference type="Proteomes" id="UP001206639"/>
    </source>
</evidence>
<evidence type="ECO:0008006" key="4">
    <source>
        <dbReference type="Google" id="ProtNLM"/>
    </source>
</evidence>
<sequence length="323" mass="35363">MADTPGTGERGAAYWSKLIHVGVHQGAVELRPQLNELGLDEVHRICDRAWAYSRADFEPNALVKLATSQWRETCALAGSIAESLMLGAATYLESVWHSRAIAAGTEPAGMAIAQRYLADTSIDTAVSVGHRLINFVARVARTVPDTRQQLGSVKQFQHLGDTYVPFVTDAREAWLSLNPGSLAALRAAIPALHRDSVQALEDLVQSEAWEKLFQTRAENFHRWRKEHESVSGVDQNSGRASDIYDHAGNVIGKRVAAQPRRHTSSDGMTERTTEVAGEGVRAVSKAVEAVITDTLAVLPRLTGGFTLEIDRNGQTRRMSMPIF</sequence>
<dbReference type="EMBL" id="JAODWD010000001">
    <property type="protein sequence ID" value="MCT7657632.1"/>
    <property type="molecule type" value="Genomic_DNA"/>
</dbReference>
<protein>
    <recommendedName>
        <fullName evidence="4">PPE family domain-containing protein</fullName>
    </recommendedName>
</protein>
<evidence type="ECO:0000256" key="1">
    <source>
        <dbReference type="SAM" id="MobiDB-lite"/>
    </source>
</evidence>
<dbReference type="Proteomes" id="UP001206639">
    <property type="component" value="Unassembled WGS sequence"/>
</dbReference>
<evidence type="ECO:0000313" key="2">
    <source>
        <dbReference type="EMBL" id="MCT7657632.1"/>
    </source>
</evidence>
<comment type="caution">
    <text evidence="2">The sequence shown here is derived from an EMBL/GenBank/DDBJ whole genome shotgun (WGS) entry which is preliminary data.</text>
</comment>
<gene>
    <name evidence="2" type="ORF">N4S67_04270</name>
</gene>
<feature type="region of interest" description="Disordered" evidence="1">
    <location>
        <begin position="256"/>
        <end position="276"/>
    </location>
</feature>
<dbReference type="RefSeq" id="WP_260991660.1">
    <property type="nucleotide sequence ID" value="NZ_JAODWD010000001.1"/>
</dbReference>
<proteinExistence type="predicted"/>
<keyword evidence="3" id="KW-1185">Reference proteome</keyword>
<reference evidence="3" key="1">
    <citation type="submission" date="2023-07" db="EMBL/GenBank/DDBJ databases">
        <authorList>
            <person name="Deng Y."/>
            <person name="Zhang Y.-Q."/>
        </authorList>
    </citation>
    <scope>NUCLEOTIDE SEQUENCE [LARGE SCALE GENOMIC DNA]</scope>
    <source>
        <strain evidence="3">CPCC 205710</strain>
    </source>
</reference>
<name>A0ABT2M5U0_9MYCO</name>